<organism evidence="4 5">
    <name type="scientific">Salegentibacter flavus</name>
    <dbReference type="NCBI Taxonomy" id="287099"/>
    <lineage>
        <taxon>Bacteria</taxon>
        <taxon>Pseudomonadati</taxon>
        <taxon>Bacteroidota</taxon>
        <taxon>Flavobacteriia</taxon>
        <taxon>Flavobacteriales</taxon>
        <taxon>Flavobacteriaceae</taxon>
        <taxon>Salegentibacter</taxon>
    </lineage>
</organism>
<dbReference type="InterPro" id="IPR003593">
    <property type="entry name" value="AAA+_ATPase"/>
</dbReference>
<dbReference type="PANTHER" id="PTHR43158">
    <property type="entry name" value="SKFA PEPTIDE EXPORT ATP-BINDING PROTEIN SKFE"/>
    <property type="match status" value="1"/>
</dbReference>
<evidence type="ECO:0000256" key="2">
    <source>
        <dbReference type="ARBA" id="ARBA00022840"/>
    </source>
</evidence>
<dbReference type="RefSeq" id="WP_093407329.1">
    <property type="nucleotide sequence ID" value="NZ_FOVL01000006.1"/>
</dbReference>
<evidence type="ECO:0000313" key="5">
    <source>
        <dbReference type="Proteomes" id="UP000199153"/>
    </source>
</evidence>
<dbReference type="AlphaFoldDB" id="A0A1I4ZF68"/>
<sequence>MVFELENIELNFGEKNILYGVYLKTETGKVTGLLGTNGCGKTSLLKIFFGNLTANNQLIRVDGKGYLNRFYRTKMVKFLSQKNYLPLNIKLKSLFNLFNINWAEFAEIFPKLALQKNHRIAELSGGEKRLVETWLIIKSDAKLVLLDEPFTHLDPIYMDIIKQEILREKQFKAFVITDHLYKEIQEIADDLYFLKKGCTKLITSPLQLEELGYINPEFTS</sequence>
<gene>
    <name evidence="4" type="ORF">SAMN05660413_01276</name>
</gene>
<dbReference type="PROSITE" id="PS50893">
    <property type="entry name" value="ABC_TRANSPORTER_2"/>
    <property type="match status" value="1"/>
</dbReference>
<dbReference type="GO" id="GO:0005524">
    <property type="term" value="F:ATP binding"/>
    <property type="evidence" value="ECO:0007669"/>
    <property type="project" value="UniProtKB-KW"/>
</dbReference>
<accession>A0A1I4ZF68</accession>
<dbReference type="PANTHER" id="PTHR43158:SF1">
    <property type="entry name" value="ABC TRANSPORTER, ATP-BINDING PROTEIN"/>
    <property type="match status" value="1"/>
</dbReference>
<dbReference type="InterPro" id="IPR027417">
    <property type="entry name" value="P-loop_NTPase"/>
</dbReference>
<feature type="domain" description="ABC transporter" evidence="3">
    <location>
        <begin position="3"/>
        <end position="219"/>
    </location>
</feature>
<keyword evidence="5" id="KW-1185">Reference proteome</keyword>
<keyword evidence="1" id="KW-0547">Nucleotide-binding</keyword>
<dbReference type="Proteomes" id="UP000199153">
    <property type="component" value="Unassembled WGS sequence"/>
</dbReference>
<dbReference type="SMART" id="SM00382">
    <property type="entry name" value="AAA"/>
    <property type="match status" value="1"/>
</dbReference>
<evidence type="ECO:0000256" key="1">
    <source>
        <dbReference type="ARBA" id="ARBA00022741"/>
    </source>
</evidence>
<protein>
    <submittedName>
        <fullName evidence="4">ABC-type multidrug transport system, ATPase component</fullName>
    </submittedName>
</protein>
<dbReference type="OrthoDB" id="9801987at2"/>
<dbReference type="Gene3D" id="3.40.50.300">
    <property type="entry name" value="P-loop containing nucleotide triphosphate hydrolases"/>
    <property type="match status" value="1"/>
</dbReference>
<reference evidence="4 5" key="1">
    <citation type="submission" date="2016-10" db="EMBL/GenBank/DDBJ databases">
        <authorList>
            <person name="de Groot N.N."/>
        </authorList>
    </citation>
    <scope>NUCLEOTIDE SEQUENCE [LARGE SCALE GENOMIC DNA]</scope>
    <source>
        <strain evidence="4 5">DSM 17794</strain>
    </source>
</reference>
<evidence type="ECO:0000313" key="4">
    <source>
        <dbReference type="EMBL" id="SFN48619.1"/>
    </source>
</evidence>
<keyword evidence="2" id="KW-0067">ATP-binding</keyword>
<dbReference type="SUPFAM" id="SSF52540">
    <property type="entry name" value="P-loop containing nucleoside triphosphate hydrolases"/>
    <property type="match status" value="1"/>
</dbReference>
<dbReference type="GO" id="GO:0016887">
    <property type="term" value="F:ATP hydrolysis activity"/>
    <property type="evidence" value="ECO:0007669"/>
    <property type="project" value="InterPro"/>
</dbReference>
<dbReference type="STRING" id="287099.SAMN05660413_01276"/>
<dbReference type="Pfam" id="PF00005">
    <property type="entry name" value="ABC_tran"/>
    <property type="match status" value="1"/>
</dbReference>
<dbReference type="InterPro" id="IPR003439">
    <property type="entry name" value="ABC_transporter-like_ATP-bd"/>
</dbReference>
<dbReference type="EMBL" id="FOVL01000006">
    <property type="protein sequence ID" value="SFN48619.1"/>
    <property type="molecule type" value="Genomic_DNA"/>
</dbReference>
<proteinExistence type="predicted"/>
<name>A0A1I4ZF68_9FLAO</name>
<evidence type="ECO:0000259" key="3">
    <source>
        <dbReference type="PROSITE" id="PS50893"/>
    </source>
</evidence>